<feature type="region of interest" description="Disordered" evidence="4">
    <location>
        <begin position="623"/>
        <end position="1048"/>
    </location>
</feature>
<dbReference type="GO" id="GO:0017056">
    <property type="term" value="F:structural constituent of nuclear pore"/>
    <property type="evidence" value="ECO:0007669"/>
    <property type="project" value="TreeGrafter"/>
</dbReference>
<dbReference type="GO" id="GO:0006606">
    <property type="term" value="P:protein import into nucleus"/>
    <property type="evidence" value="ECO:0007669"/>
    <property type="project" value="TreeGrafter"/>
</dbReference>
<feature type="compositionally biased region" description="Low complexity" evidence="4">
    <location>
        <begin position="820"/>
        <end position="835"/>
    </location>
</feature>
<dbReference type="Pfam" id="PF16755">
    <property type="entry name" value="Beta-prop_NUP159_NUP214"/>
    <property type="match status" value="1"/>
</dbReference>
<comment type="subcellular location">
    <subcellularLocation>
        <location evidence="1">Nucleus</location>
    </subcellularLocation>
</comment>
<dbReference type="STRING" id="268505.A0A2A9PIX5"/>
<name>A0A2A9PIX5_OPHUN</name>
<sequence length="1457" mass="152586">MAAPFGGSANAASANTGPDLETIQTEALGFLSVAGDAKIRLTTPWSVLPAPTSSLLTIASRKGLVAAAGPDQVVIATTDAVRKALESPKQGDSDIRTFESNRIVTPMPTRISQLAFTADESHLVMSAESGGGLAVYEVSSFAQGSARPSFELATNGESLRSLVPNPTPEKAELCAIVTNGGHLHMANFKEKRVTSLLHGQVSCISWSSKGKQLCAGLADGTIHQMTPDGEAKAEIPKPPSLVGDYHVSSLTWLENNLFLAVYTTTNASPPSSIYNIITREPPATFTFQKLTDPVEPFNPDKIPHHSILRLRDFPPDIQDLLIVASTGSTEVGLLSRSKAPLATHRDPNPITGVFTTTELLDDTKRPTLPMTDTMDDSTPIGVALDLSSKDRVYKPIPADEELEESPGPLPGLWILTHEGVLSSWWVVYTDSIRKGTSFSGLAAAGGIAAAPSIQAAPTAPSSLFSSSGQNAPAFGSASPAGPAFGASTQLGQKSSPWGAATSMASPAMGAPVFGSSTFGTPAASGSTFGKPSAIGFGKSTQLGMRESPWSTEGATASPFGSSGFSSFVNSSNNQRPFEASNAPPSSGGFASFAKDSGFGAVAANKSSNSGAFGSGSKPQGSVFGSAGGSAFPPKQDKASSSVFGSSPFKLESSFKADPSQSESTLKPSQAMVAPMFGGAFQSALNDDGTAAPTPTPKDEDMDTGEATEEATEKTLQATPTPALPAKPSQESTTPTSTPASARFRLSASPAPGTSLFGPATKLSGSGGIFGSASQSPKPSSFPGIFGQPKESPKPSAEPETPKIKMEGQEEPLPPDVSSKASFSLGGSTSTSATSTVPKEPAQTSAAAPKPEAAPLPPDFLTPKKTPKASDTPELSKDDVEKGRKPEDVVDAPLPPDLIKKSKPAAETVSPVPDSTKSKLTSEAEDAPLPPDSVPSKSPSQEPSAVPLGPDADEAGSDFDEDNASEGSGVDVAEDLSPSTGGRTPPMGFTPHSSFGALGAGGTTPATDRAEQTRPKALFGEISRNAPLFPRPTATSPRSPSPIRSAVPQRMLRSDMARSVSAPGIASQMLGFGKSIGASIISKETMANAEQSFIQQNRRLKARQVEEEAQLLIDEEDDEVQKVLASEVEGKLELDEFIAHSNVAPPGKDSIPSQVEAVYRDINSMIDTLGLNARTVKSFLKGHTQGAKEGGRTKEDLETADDWVLCEVPELGAVLDKDLYGDLEDGRVQDLDDKIDACQDVSRDMQRLRAKQQDIRRIIMARLDPEQVEVARTMPLSAEQAAQQNELRREFGIFSKLLTQAEEALTLLKTRIASVSGSSGKGPSSVPTVDAVMRTITKLTSMAEKRSGDIDVLETQMRKMGLGSSSREASPFVTPQSKTAIMAAELTPTNRFRHSLSGSVSLGSGARATPPRKKVSGFSRQEKEQLMEEGAKRRAVLAKFQSGVEKKGVHVWNMEDIE</sequence>
<comment type="caution">
    <text evidence="6">The sequence shown here is derived from an EMBL/GenBank/DDBJ whole genome shotgun (WGS) entry which is preliminary data.</text>
</comment>
<feature type="region of interest" description="Disordered" evidence="4">
    <location>
        <begin position="537"/>
        <end position="556"/>
    </location>
</feature>
<evidence type="ECO:0000256" key="2">
    <source>
        <dbReference type="ARBA" id="ARBA00022448"/>
    </source>
</evidence>
<keyword evidence="2" id="KW-0813">Transport</keyword>
<dbReference type="GO" id="GO:0006405">
    <property type="term" value="P:RNA export from nucleus"/>
    <property type="evidence" value="ECO:0007669"/>
    <property type="project" value="TreeGrafter"/>
</dbReference>
<evidence type="ECO:0000256" key="1">
    <source>
        <dbReference type="ARBA" id="ARBA00004123"/>
    </source>
</evidence>
<accession>A0A2A9PIX5</accession>
<evidence type="ECO:0000313" key="6">
    <source>
        <dbReference type="EMBL" id="PFH60776.1"/>
    </source>
</evidence>
<dbReference type="PANTHER" id="PTHR23193">
    <property type="entry name" value="NUCLEAR PORE COMPLEX PROTEIN NUP"/>
    <property type="match status" value="1"/>
</dbReference>
<reference evidence="6 7" key="2">
    <citation type="journal article" date="2017" name="Sci. Rep.">
        <title>Ant-infecting Ophiocordyceps genomes reveal a high diversity of potential behavioral manipulation genes and a possible major role for enterotoxins.</title>
        <authorList>
            <person name="de Bekker C."/>
            <person name="Ohm R.A."/>
            <person name="Evans H.C."/>
            <person name="Brachmann A."/>
            <person name="Hughes D.P."/>
        </authorList>
    </citation>
    <scope>NUCLEOTIDE SEQUENCE [LARGE SCALE GENOMIC DNA]</scope>
    <source>
        <strain evidence="6 7">SC16a</strain>
    </source>
</reference>
<dbReference type="OrthoDB" id="248320at2759"/>
<feature type="compositionally biased region" description="Polar residues" evidence="4">
    <location>
        <begin position="538"/>
        <end position="554"/>
    </location>
</feature>
<dbReference type="InterPro" id="IPR026054">
    <property type="entry name" value="Nucleoporin"/>
</dbReference>
<dbReference type="InterPro" id="IPR039462">
    <property type="entry name" value="Nup159/Nup146_N"/>
</dbReference>
<organism evidence="6 7">
    <name type="scientific">Ophiocordyceps unilateralis</name>
    <name type="common">Zombie-ant fungus</name>
    <name type="synonym">Torrubia unilateralis</name>
    <dbReference type="NCBI Taxonomy" id="268505"/>
    <lineage>
        <taxon>Eukaryota</taxon>
        <taxon>Fungi</taxon>
        <taxon>Dikarya</taxon>
        <taxon>Ascomycota</taxon>
        <taxon>Pezizomycotina</taxon>
        <taxon>Sordariomycetes</taxon>
        <taxon>Hypocreomycetidae</taxon>
        <taxon>Hypocreales</taxon>
        <taxon>Ophiocordycipitaceae</taxon>
        <taxon>Ophiocordyceps</taxon>
    </lineage>
</organism>
<dbReference type="Gene3D" id="2.130.10.10">
    <property type="entry name" value="YVTN repeat-like/Quinoprotein amine dehydrogenase"/>
    <property type="match status" value="1"/>
</dbReference>
<evidence type="ECO:0000313" key="7">
    <source>
        <dbReference type="Proteomes" id="UP000037136"/>
    </source>
</evidence>
<protein>
    <recommendedName>
        <fullName evidence="5">Nucleoporin Nup159/Nup146 N-terminal domain-containing protein</fullName>
    </recommendedName>
</protein>
<dbReference type="FunFam" id="2.130.10.10:FF:000645">
    <property type="entry name" value="Putative nuclear pore complex subunit Nup159"/>
    <property type="match status" value="1"/>
</dbReference>
<dbReference type="PANTHER" id="PTHR23193:SF23">
    <property type="entry name" value="NUCLEAR PORE COMPLEX PROTEIN NUP153"/>
    <property type="match status" value="1"/>
</dbReference>
<feature type="compositionally biased region" description="Basic and acidic residues" evidence="4">
    <location>
        <begin position="873"/>
        <end position="887"/>
    </location>
</feature>
<evidence type="ECO:0000259" key="5">
    <source>
        <dbReference type="Pfam" id="PF16755"/>
    </source>
</evidence>
<feature type="compositionally biased region" description="Low complexity" evidence="4">
    <location>
        <begin position="731"/>
        <end position="741"/>
    </location>
</feature>
<feature type="compositionally biased region" description="Acidic residues" evidence="4">
    <location>
        <begin position="950"/>
        <end position="963"/>
    </location>
</feature>
<reference evidence="6 7" key="1">
    <citation type="journal article" date="2015" name="BMC Genomics">
        <title>Gene expression during zombie ant biting behavior reflects the complexity underlying fungal parasitic behavioral manipulation.</title>
        <authorList>
            <person name="de Bekker C."/>
            <person name="Ohm R.A."/>
            <person name="Loreto R.G."/>
            <person name="Sebastian A."/>
            <person name="Albert I."/>
            <person name="Merrow M."/>
            <person name="Brachmann A."/>
            <person name="Hughes D.P."/>
        </authorList>
    </citation>
    <scope>NUCLEOTIDE SEQUENCE [LARGE SCALE GENOMIC DNA]</scope>
    <source>
        <strain evidence="6 7">SC16a</strain>
    </source>
</reference>
<proteinExistence type="predicted"/>
<feature type="domain" description="Nucleoporin Nup159/Nup146 N-terminal" evidence="5">
    <location>
        <begin position="49"/>
        <end position="421"/>
    </location>
</feature>
<dbReference type="Proteomes" id="UP000037136">
    <property type="component" value="Unassembled WGS sequence"/>
</dbReference>
<keyword evidence="7" id="KW-1185">Reference proteome</keyword>
<dbReference type="GO" id="GO:0005643">
    <property type="term" value="C:nuclear pore"/>
    <property type="evidence" value="ECO:0007669"/>
    <property type="project" value="TreeGrafter"/>
</dbReference>
<feature type="compositionally biased region" description="Low complexity" evidence="4">
    <location>
        <begin position="1030"/>
        <end position="1047"/>
    </location>
</feature>
<feature type="compositionally biased region" description="Acidic residues" evidence="4">
    <location>
        <begin position="699"/>
        <end position="709"/>
    </location>
</feature>
<evidence type="ECO:0000256" key="3">
    <source>
        <dbReference type="ARBA" id="ARBA00023242"/>
    </source>
</evidence>
<keyword evidence="3" id="KW-0539">Nucleus</keyword>
<feature type="region of interest" description="Disordered" evidence="4">
    <location>
        <begin position="1397"/>
        <end position="1420"/>
    </location>
</feature>
<dbReference type="InterPro" id="IPR015943">
    <property type="entry name" value="WD40/YVTN_repeat-like_dom_sf"/>
</dbReference>
<evidence type="ECO:0000256" key="4">
    <source>
        <dbReference type="SAM" id="MobiDB-lite"/>
    </source>
</evidence>
<dbReference type="GO" id="GO:0008139">
    <property type="term" value="F:nuclear localization sequence binding"/>
    <property type="evidence" value="ECO:0007669"/>
    <property type="project" value="TreeGrafter"/>
</dbReference>
<dbReference type="EMBL" id="LAZP02000108">
    <property type="protein sequence ID" value="PFH60776.1"/>
    <property type="molecule type" value="Genomic_DNA"/>
</dbReference>
<dbReference type="SUPFAM" id="SSF117289">
    <property type="entry name" value="Nucleoporin domain"/>
    <property type="match status" value="1"/>
</dbReference>
<feature type="compositionally biased region" description="Polar residues" evidence="4">
    <location>
        <begin position="658"/>
        <end position="667"/>
    </location>
</feature>
<gene>
    <name evidence="6" type="ORF">XA68_10341</name>
</gene>